<evidence type="ECO:0000313" key="7">
    <source>
        <dbReference type="EMBL" id="TDD92176.1"/>
    </source>
</evidence>
<evidence type="ECO:0000256" key="3">
    <source>
        <dbReference type="ARBA" id="ARBA00023125"/>
    </source>
</evidence>
<accession>A0A4R5C1L2</accession>
<dbReference type="AlphaFoldDB" id="A0A4R5C1L2"/>
<dbReference type="PANTHER" id="PTHR30346">
    <property type="entry name" value="TRANSCRIPTIONAL DUAL REGULATOR HCAR-RELATED"/>
    <property type="match status" value="1"/>
</dbReference>
<dbReference type="InterPro" id="IPR005119">
    <property type="entry name" value="LysR_subst-bd"/>
</dbReference>
<keyword evidence="2" id="KW-0805">Transcription regulation</keyword>
<sequence>MDLGPHHLRMIEAIAATGSISKAAARLGLTQPAVSTLLRRVEGHLGVQLFVRSPEGVTPTPVGAEVATRARAALAGIDDLNAALAHRLRDPSAMPMLRVGVQACPALTRLSDHFGSLSPESRLHLRVDPGGGRIPALLASGTLDIGLFQEPVDRVPRPRDGLERLVLVECEPQLVGMSSSSPLAAGATVDLDDLADQDWIDDPLDDGPWPAYFRGVCAGAGFRPRVRYWATDWQISASFIRSGGAIGIYQPTASPRDGVAFRRITGDPLGQRVVLMWRPEAEQAAGRLRGVFNDVYLDLVRAQREYGTWWDEHPEAHPALPVPALSGAGAGTDAGAGPGEGGGPRDPRKGG</sequence>
<proteinExistence type="inferred from homology"/>
<dbReference type="PANTHER" id="PTHR30346:SF30">
    <property type="entry name" value="SMALL NEUTRAL PROTEASE REGULATORY PROTEIN"/>
    <property type="match status" value="1"/>
</dbReference>
<evidence type="ECO:0000256" key="1">
    <source>
        <dbReference type="ARBA" id="ARBA00009437"/>
    </source>
</evidence>
<evidence type="ECO:0000256" key="2">
    <source>
        <dbReference type="ARBA" id="ARBA00023015"/>
    </source>
</evidence>
<comment type="caution">
    <text evidence="7">The sequence shown here is derived from an EMBL/GenBank/DDBJ whole genome shotgun (WGS) entry which is preliminary data.</text>
</comment>
<dbReference type="EMBL" id="SMKY01000003">
    <property type="protein sequence ID" value="TDD92176.1"/>
    <property type="molecule type" value="Genomic_DNA"/>
</dbReference>
<name>A0A4R5C1L2_9ACTN</name>
<organism evidence="7 8">
    <name type="scientific">Actinomadura darangshiensis</name>
    <dbReference type="NCBI Taxonomy" id="705336"/>
    <lineage>
        <taxon>Bacteria</taxon>
        <taxon>Bacillati</taxon>
        <taxon>Actinomycetota</taxon>
        <taxon>Actinomycetes</taxon>
        <taxon>Streptosporangiales</taxon>
        <taxon>Thermomonosporaceae</taxon>
        <taxon>Actinomadura</taxon>
    </lineage>
</organism>
<gene>
    <name evidence="7" type="ORF">E1293_01300</name>
</gene>
<evidence type="ECO:0000256" key="4">
    <source>
        <dbReference type="ARBA" id="ARBA00023163"/>
    </source>
</evidence>
<dbReference type="Gene3D" id="1.10.10.10">
    <property type="entry name" value="Winged helix-like DNA-binding domain superfamily/Winged helix DNA-binding domain"/>
    <property type="match status" value="1"/>
</dbReference>
<evidence type="ECO:0000313" key="8">
    <source>
        <dbReference type="Proteomes" id="UP000295578"/>
    </source>
</evidence>
<dbReference type="SUPFAM" id="SSF53850">
    <property type="entry name" value="Periplasmic binding protein-like II"/>
    <property type="match status" value="1"/>
</dbReference>
<dbReference type="InterPro" id="IPR036388">
    <property type="entry name" value="WH-like_DNA-bd_sf"/>
</dbReference>
<keyword evidence="4" id="KW-0804">Transcription</keyword>
<dbReference type="GO" id="GO:0003700">
    <property type="term" value="F:DNA-binding transcription factor activity"/>
    <property type="evidence" value="ECO:0007669"/>
    <property type="project" value="InterPro"/>
</dbReference>
<dbReference type="Pfam" id="PF00126">
    <property type="entry name" value="HTH_1"/>
    <property type="match status" value="1"/>
</dbReference>
<dbReference type="CDD" id="cd08414">
    <property type="entry name" value="PBP2_LTTR_aromatics_like"/>
    <property type="match status" value="1"/>
</dbReference>
<feature type="compositionally biased region" description="Gly residues" evidence="5">
    <location>
        <begin position="328"/>
        <end position="342"/>
    </location>
</feature>
<dbReference type="PRINTS" id="PR00039">
    <property type="entry name" value="HTHLYSR"/>
</dbReference>
<keyword evidence="3" id="KW-0238">DNA-binding</keyword>
<dbReference type="Pfam" id="PF03466">
    <property type="entry name" value="LysR_substrate"/>
    <property type="match status" value="1"/>
</dbReference>
<dbReference type="InterPro" id="IPR036390">
    <property type="entry name" value="WH_DNA-bd_sf"/>
</dbReference>
<evidence type="ECO:0000256" key="5">
    <source>
        <dbReference type="SAM" id="MobiDB-lite"/>
    </source>
</evidence>
<protein>
    <submittedName>
        <fullName evidence="7">LysR family transcriptional regulator</fullName>
    </submittedName>
</protein>
<dbReference type="OrthoDB" id="3171102at2"/>
<reference evidence="7 8" key="1">
    <citation type="submission" date="2019-03" db="EMBL/GenBank/DDBJ databases">
        <title>Draft genome sequences of novel Actinobacteria.</title>
        <authorList>
            <person name="Sahin N."/>
            <person name="Ay H."/>
            <person name="Saygin H."/>
        </authorList>
    </citation>
    <scope>NUCLEOTIDE SEQUENCE [LARGE SCALE GENOMIC DNA]</scope>
    <source>
        <strain evidence="7 8">DSM 45941</strain>
    </source>
</reference>
<dbReference type="Gene3D" id="3.40.190.10">
    <property type="entry name" value="Periplasmic binding protein-like II"/>
    <property type="match status" value="2"/>
</dbReference>
<dbReference type="Proteomes" id="UP000295578">
    <property type="component" value="Unassembled WGS sequence"/>
</dbReference>
<keyword evidence="8" id="KW-1185">Reference proteome</keyword>
<dbReference type="RefSeq" id="WP_132192874.1">
    <property type="nucleotide sequence ID" value="NZ_SMKY01000003.1"/>
</dbReference>
<dbReference type="PROSITE" id="PS50931">
    <property type="entry name" value="HTH_LYSR"/>
    <property type="match status" value="1"/>
</dbReference>
<dbReference type="GO" id="GO:0003677">
    <property type="term" value="F:DNA binding"/>
    <property type="evidence" value="ECO:0007669"/>
    <property type="project" value="UniProtKB-KW"/>
</dbReference>
<feature type="region of interest" description="Disordered" evidence="5">
    <location>
        <begin position="320"/>
        <end position="351"/>
    </location>
</feature>
<comment type="similarity">
    <text evidence="1">Belongs to the LysR transcriptional regulatory family.</text>
</comment>
<evidence type="ECO:0000259" key="6">
    <source>
        <dbReference type="PROSITE" id="PS50931"/>
    </source>
</evidence>
<dbReference type="SUPFAM" id="SSF46785">
    <property type="entry name" value="Winged helix' DNA-binding domain"/>
    <property type="match status" value="1"/>
</dbReference>
<dbReference type="GO" id="GO:0032993">
    <property type="term" value="C:protein-DNA complex"/>
    <property type="evidence" value="ECO:0007669"/>
    <property type="project" value="TreeGrafter"/>
</dbReference>
<dbReference type="InterPro" id="IPR000847">
    <property type="entry name" value="LysR_HTH_N"/>
</dbReference>
<feature type="domain" description="HTH lysR-type" evidence="6">
    <location>
        <begin position="1"/>
        <end position="60"/>
    </location>
</feature>